<dbReference type="InterPro" id="IPR002347">
    <property type="entry name" value="SDR_fam"/>
</dbReference>
<accession>A0ABS4PBE6</accession>
<keyword evidence="2" id="KW-1185">Reference proteome</keyword>
<dbReference type="Gene3D" id="3.40.50.720">
    <property type="entry name" value="NAD(P)-binding Rossmann-like Domain"/>
    <property type="match status" value="1"/>
</dbReference>
<dbReference type="InterPro" id="IPR036291">
    <property type="entry name" value="NAD(P)-bd_dom_sf"/>
</dbReference>
<gene>
    <name evidence="1" type="ORF">J2125_003162</name>
</gene>
<dbReference type="PANTHER" id="PTHR45458:SF1">
    <property type="entry name" value="SHORT CHAIN DEHYDROGENASE"/>
    <property type="match status" value="1"/>
</dbReference>
<dbReference type="Proteomes" id="UP001195624">
    <property type="component" value="Unassembled WGS sequence"/>
</dbReference>
<evidence type="ECO:0000313" key="2">
    <source>
        <dbReference type="Proteomes" id="UP001195624"/>
    </source>
</evidence>
<organism evidence="1 2">
    <name type="scientific">Winslowiella toletana</name>
    <dbReference type="NCBI Taxonomy" id="92490"/>
    <lineage>
        <taxon>Bacteria</taxon>
        <taxon>Pseudomonadati</taxon>
        <taxon>Pseudomonadota</taxon>
        <taxon>Gammaproteobacteria</taxon>
        <taxon>Enterobacterales</taxon>
        <taxon>Erwiniaceae</taxon>
        <taxon>Winslowiella</taxon>
    </lineage>
</organism>
<dbReference type="RefSeq" id="WP_017800748.1">
    <property type="nucleotide sequence ID" value="NZ_JAGGMQ010000001.1"/>
</dbReference>
<dbReference type="InterPro" id="IPR052184">
    <property type="entry name" value="SDR_enzymes"/>
</dbReference>
<dbReference type="PANTHER" id="PTHR45458">
    <property type="entry name" value="SHORT-CHAIN DEHYDROGENASE/REDUCTASE SDR"/>
    <property type="match status" value="1"/>
</dbReference>
<protein>
    <submittedName>
        <fullName evidence="1">NAD(P)-dependent dehydrogenase (Short-subunit alcohol dehydrogenase family)</fullName>
    </submittedName>
</protein>
<dbReference type="EMBL" id="JAGGMQ010000001">
    <property type="protein sequence ID" value="MBP2169970.1"/>
    <property type="molecule type" value="Genomic_DNA"/>
</dbReference>
<evidence type="ECO:0000313" key="1">
    <source>
        <dbReference type="EMBL" id="MBP2169970.1"/>
    </source>
</evidence>
<sequence>MENSKHALIIGASRGIGLGLANTLAERGWQVSATTRNAIPESHPTIDWLTLDINDAGQRSALQEPLSTSQFEVIFINAGVFGPDHQDIMQASDAELLALFTTNAFSPVRCAAELLPLLTPKTGILALMSSQLASLNENNDATYPLYAASKAALNMLSRELTQSTAPHGQTLLCVHPGWVQTDMGGSEATLTVAESASGIADQLEKWPGKGGHHYIDYTGNALAW</sequence>
<comment type="caution">
    <text evidence="1">The sequence shown here is derived from an EMBL/GenBank/DDBJ whole genome shotgun (WGS) entry which is preliminary data.</text>
</comment>
<dbReference type="NCBIfam" id="NF006035">
    <property type="entry name" value="PRK08177.1"/>
    <property type="match status" value="1"/>
</dbReference>
<name>A0ABS4PBE6_9GAMM</name>
<dbReference type="Pfam" id="PF00106">
    <property type="entry name" value="adh_short"/>
    <property type="match status" value="1"/>
</dbReference>
<dbReference type="SUPFAM" id="SSF51735">
    <property type="entry name" value="NAD(P)-binding Rossmann-fold domains"/>
    <property type="match status" value="1"/>
</dbReference>
<dbReference type="PRINTS" id="PR00081">
    <property type="entry name" value="GDHRDH"/>
</dbReference>
<reference evidence="2" key="1">
    <citation type="submission" date="2023-07" db="EMBL/GenBank/DDBJ databases">
        <title>Genome mining of underrepresented organisms for secondary metabolites.</title>
        <authorList>
            <person name="D'Agostino P.M."/>
        </authorList>
    </citation>
    <scope>NUCLEOTIDE SEQUENCE [LARGE SCALE GENOMIC DNA]</scope>
    <source>
        <strain evidence="2">WS4403</strain>
    </source>
</reference>
<proteinExistence type="predicted"/>